<keyword evidence="4" id="KW-1185">Reference proteome</keyword>
<dbReference type="InterPro" id="IPR006076">
    <property type="entry name" value="FAD-dep_OxRdtase"/>
</dbReference>
<organism evidence="3 4">
    <name type="scientific">Mycolicibacterium hodleri</name>
    <dbReference type="NCBI Taxonomy" id="49897"/>
    <lineage>
        <taxon>Bacteria</taxon>
        <taxon>Bacillati</taxon>
        <taxon>Actinomycetota</taxon>
        <taxon>Actinomycetes</taxon>
        <taxon>Mycobacteriales</taxon>
        <taxon>Mycobacteriaceae</taxon>
        <taxon>Mycolicibacterium</taxon>
    </lineage>
</organism>
<dbReference type="Gene3D" id="3.30.9.10">
    <property type="entry name" value="D-Amino Acid Oxidase, subunit A, domain 2"/>
    <property type="match status" value="1"/>
</dbReference>
<dbReference type="EMBL" id="VIFX01000008">
    <property type="protein sequence ID" value="TQR87034.1"/>
    <property type="molecule type" value="Genomic_DNA"/>
</dbReference>
<feature type="domain" description="FAD dependent oxidoreductase" evidence="2">
    <location>
        <begin position="9"/>
        <end position="351"/>
    </location>
</feature>
<evidence type="ECO:0000256" key="1">
    <source>
        <dbReference type="ARBA" id="ARBA00023002"/>
    </source>
</evidence>
<sequence length="379" mass="40242">MTSTDTRADVIVVGGGIAGVSIAYELSRTVRVTLLEMEPTLAYHTTGRSAATFLETYGGEQIRALTTGSRAFFADPPEFFDSTLMTPRPSLQFATTGRAEVIERMHAAVLRQVADAELLDGDRCHELFPLLRPEVVERGMYEPRAMALDVAALHQGYVRGARRNGAEIVRTAHVVSLQRPGDMWTGTTADGGTHRAPVVVDAAGAWADVLAAAAGVRPVGLTPLRRTIFMVDSPLGEASRGWPNCSDVDQSFYVKTAGSQFLCSPADETPCPPSDAKPDELEIARAIEAINAATTIGVRGIGASWAGLRTFAPDRNFVVGEDADVPGFFWLAGQGGYGIQTAPATARLGAALVLGQPVPADLVARGLDVTRLAPDRLLS</sequence>
<evidence type="ECO:0000313" key="4">
    <source>
        <dbReference type="Proteomes" id="UP000315759"/>
    </source>
</evidence>
<dbReference type="InterPro" id="IPR036188">
    <property type="entry name" value="FAD/NAD-bd_sf"/>
</dbReference>
<gene>
    <name evidence="3" type="ORF">D8S82_08175</name>
</gene>
<dbReference type="Pfam" id="PF01266">
    <property type="entry name" value="DAO"/>
    <property type="match status" value="1"/>
</dbReference>
<dbReference type="PANTHER" id="PTHR13847:SF287">
    <property type="entry name" value="FAD-DEPENDENT OXIDOREDUCTASE DOMAIN-CONTAINING PROTEIN 1"/>
    <property type="match status" value="1"/>
</dbReference>
<proteinExistence type="predicted"/>
<protein>
    <submittedName>
        <fullName evidence="3">FAD-binding oxidoreductase</fullName>
    </submittedName>
</protein>
<dbReference type="Proteomes" id="UP000315759">
    <property type="component" value="Unassembled WGS sequence"/>
</dbReference>
<name>A0A544W469_9MYCO</name>
<dbReference type="SUPFAM" id="SSF51905">
    <property type="entry name" value="FAD/NAD(P)-binding domain"/>
    <property type="match status" value="1"/>
</dbReference>
<dbReference type="GO" id="GO:0005737">
    <property type="term" value="C:cytoplasm"/>
    <property type="evidence" value="ECO:0007669"/>
    <property type="project" value="TreeGrafter"/>
</dbReference>
<dbReference type="GO" id="GO:0016491">
    <property type="term" value="F:oxidoreductase activity"/>
    <property type="evidence" value="ECO:0007669"/>
    <property type="project" value="UniProtKB-KW"/>
</dbReference>
<evidence type="ECO:0000259" key="2">
    <source>
        <dbReference type="Pfam" id="PF01266"/>
    </source>
</evidence>
<dbReference type="PANTHER" id="PTHR13847">
    <property type="entry name" value="SARCOSINE DEHYDROGENASE-RELATED"/>
    <property type="match status" value="1"/>
</dbReference>
<reference evidence="3 4" key="1">
    <citation type="submission" date="2018-10" db="EMBL/GenBank/DDBJ databases">
        <title>Draft genome of Mycobacterium hodleri strain B.</title>
        <authorList>
            <person name="Amande T.J."/>
            <person name="Mcgenity T.J."/>
        </authorList>
    </citation>
    <scope>NUCLEOTIDE SEQUENCE [LARGE SCALE GENOMIC DNA]</scope>
    <source>
        <strain evidence="3 4">B</strain>
    </source>
</reference>
<comment type="caution">
    <text evidence="3">The sequence shown here is derived from an EMBL/GenBank/DDBJ whole genome shotgun (WGS) entry which is preliminary data.</text>
</comment>
<accession>A0A544W469</accession>
<keyword evidence="1" id="KW-0560">Oxidoreductase</keyword>
<dbReference type="RefSeq" id="WP_142551606.1">
    <property type="nucleotide sequence ID" value="NZ_VIFX01000008.1"/>
</dbReference>
<dbReference type="Gene3D" id="3.50.50.60">
    <property type="entry name" value="FAD/NAD(P)-binding domain"/>
    <property type="match status" value="1"/>
</dbReference>
<dbReference type="AlphaFoldDB" id="A0A544W469"/>
<evidence type="ECO:0000313" key="3">
    <source>
        <dbReference type="EMBL" id="TQR87034.1"/>
    </source>
</evidence>